<proteinExistence type="predicted"/>
<reference evidence="1 2" key="1">
    <citation type="submission" date="2018-06" db="EMBL/GenBank/DDBJ databases">
        <title>Genomic insight into two independent archaeal endosymbiosis events.</title>
        <authorList>
            <person name="Lind A.E."/>
            <person name="Lewis W.H."/>
            <person name="Spang A."/>
            <person name="Guy L."/>
            <person name="Embley M.T."/>
            <person name="Ettema T.J.G."/>
        </authorList>
    </citation>
    <scope>NUCLEOTIDE SEQUENCE [LARGE SCALE GENOMIC DNA]</scope>
    <source>
        <strain evidence="1">NOE</strain>
    </source>
</reference>
<protein>
    <submittedName>
        <fullName evidence="1">Uncharacterized protein</fullName>
    </submittedName>
</protein>
<dbReference type="Proteomes" id="UP000253099">
    <property type="component" value="Unassembled WGS sequence"/>
</dbReference>
<comment type="caution">
    <text evidence="1">The sequence shown here is derived from an EMBL/GenBank/DDBJ whole genome shotgun (WGS) entry which is preliminary data.</text>
</comment>
<accession>A0A366MD43</accession>
<evidence type="ECO:0000313" key="1">
    <source>
        <dbReference type="EMBL" id="RBQ24158.1"/>
    </source>
</evidence>
<evidence type="ECO:0000313" key="2">
    <source>
        <dbReference type="Proteomes" id="UP000253099"/>
    </source>
</evidence>
<name>A0A366MD43_9EURY</name>
<sequence>MSLFREIGKISKNTTTDTPTSLELFNISKINEDLTYNVSKNHDGEDFVYEEIKNIILYDIKNDEVIVAYLENDLLKPS</sequence>
<gene>
    <name evidence="1" type="ORF">ALNOE001_03920</name>
</gene>
<dbReference type="AlphaFoldDB" id="A0A366MD43"/>
<organism evidence="1 2">
    <name type="scientific">Candidatus Methanobinarius endosymbioticus</name>
    <dbReference type="NCBI Taxonomy" id="2006182"/>
    <lineage>
        <taxon>Archaea</taxon>
        <taxon>Methanobacteriati</taxon>
        <taxon>Methanobacteriota</taxon>
        <taxon>Methanomada group</taxon>
        <taxon>Methanobacteria</taxon>
        <taxon>Methanobacteriales</taxon>
        <taxon>Methanobacteriaceae</taxon>
        <taxon>Candidatus Methanobinarius</taxon>
    </lineage>
</organism>
<dbReference type="EMBL" id="NIZT01000009">
    <property type="protein sequence ID" value="RBQ24158.1"/>
    <property type="molecule type" value="Genomic_DNA"/>
</dbReference>
<keyword evidence="2" id="KW-1185">Reference proteome</keyword>